<feature type="transmembrane region" description="Helical" evidence="1">
    <location>
        <begin position="71"/>
        <end position="89"/>
    </location>
</feature>
<dbReference type="InterPro" id="IPR037185">
    <property type="entry name" value="EmrE-like"/>
</dbReference>
<feature type="transmembrane region" description="Helical" evidence="1">
    <location>
        <begin position="41"/>
        <end position="59"/>
    </location>
</feature>
<feature type="transmembrane region" description="Helical" evidence="1">
    <location>
        <begin position="151"/>
        <end position="168"/>
    </location>
</feature>
<dbReference type="SUPFAM" id="SSF103481">
    <property type="entry name" value="Multidrug resistance efflux transporter EmrE"/>
    <property type="match status" value="2"/>
</dbReference>
<dbReference type="Gene3D" id="1.10.3730.20">
    <property type="match status" value="1"/>
</dbReference>
<dbReference type="InterPro" id="IPR000620">
    <property type="entry name" value="EamA_dom"/>
</dbReference>
<organism evidence="3">
    <name type="scientific">marine sediment metagenome</name>
    <dbReference type="NCBI Taxonomy" id="412755"/>
    <lineage>
        <taxon>unclassified sequences</taxon>
        <taxon>metagenomes</taxon>
        <taxon>ecological metagenomes</taxon>
    </lineage>
</organism>
<feature type="transmembrane region" description="Helical" evidence="1">
    <location>
        <begin position="180"/>
        <end position="201"/>
    </location>
</feature>
<dbReference type="PANTHER" id="PTHR22911">
    <property type="entry name" value="ACYL-MALONYL CONDENSING ENZYME-RELATED"/>
    <property type="match status" value="1"/>
</dbReference>
<feature type="domain" description="EamA" evidence="2">
    <location>
        <begin position="9"/>
        <end position="141"/>
    </location>
</feature>
<dbReference type="PANTHER" id="PTHR22911:SF103">
    <property type="entry name" value="BLR2811 PROTEIN"/>
    <property type="match status" value="1"/>
</dbReference>
<feature type="transmembrane region" description="Helical" evidence="1">
    <location>
        <begin position="126"/>
        <end position="145"/>
    </location>
</feature>
<evidence type="ECO:0000259" key="2">
    <source>
        <dbReference type="Pfam" id="PF00892"/>
    </source>
</evidence>
<comment type="caution">
    <text evidence="3">The sequence shown here is derived from an EMBL/GenBank/DDBJ whole genome shotgun (WGS) entry which is preliminary data.</text>
</comment>
<feature type="transmembrane region" description="Helical" evidence="1">
    <location>
        <begin position="240"/>
        <end position="258"/>
    </location>
</feature>
<feature type="domain" description="EamA" evidence="2">
    <location>
        <begin position="152"/>
        <end position="276"/>
    </location>
</feature>
<dbReference type="GO" id="GO:0016020">
    <property type="term" value="C:membrane"/>
    <property type="evidence" value="ECO:0007669"/>
    <property type="project" value="InterPro"/>
</dbReference>
<dbReference type="EMBL" id="LAZR01000193">
    <property type="protein sequence ID" value="KKN82934.1"/>
    <property type="molecule type" value="Genomic_DNA"/>
</dbReference>
<evidence type="ECO:0000313" key="3">
    <source>
        <dbReference type="EMBL" id="KKN82934.1"/>
    </source>
</evidence>
<reference evidence="3" key="1">
    <citation type="journal article" date="2015" name="Nature">
        <title>Complex archaea that bridge the gap between prokaryotes and eukaryotes.</title>
        <authorList>
            <person name="Spang A."/>
            <person name="Saw J.H."/>
            <person name="Jorgensen S.L."/>
            <person name="Zaremba-Niedzwiedzka K."/>
            <person name="Martijn J."/>
            <person name="Lind A.E."/>
            <person name="van Eijk R."/>
            <person name="Schleper C."/>
            <person name="Guy L."/>
            <person name="Ettema T.J."/>
        </authorList>
    </citation>
    <scope>NUCLEOTIDE SEQUENCE</scope>
</reference>
<dbReference type="AlphaFoldDB" id="A0A0F9TUD5"/>
<accession>A0A0F9TUD5</accession>
<feature type="transmembrane region" description="Helical" evidence="1">
    <location>
        <begin position="213"/>
        <end position="233"/>
    </location>
</feature>
<dbReference type="Pfam" id="PF00892">
    <property type="entry name" value="EamA"/>
    <property type="match status" value="2"/>
</dbReference>
<sequence length="288" mass="30637">MRKPSGVLAGIILTILSGLALATMDTGAKYLTGRLPVLEVVWARYFFHAVLMTAWLAKTRGTTFLKTRRPLLQLARGGALLGATITMYFGLSKVPLADATAVMFFAPVLVTVLSVVFLGERIGLPRIAAVLAGFGGVLLIVRPGFADTDPYLLLPLGAAVIVSLYYLLTRALSGPEENAATLFHTTAVGAVVLSFAVLVVWETPSTTEFALMLGIGALGALGHFCLVQGFAYASASTLTPFLYAQVLFAGIYSVALIGDPLRPNLVIGAAILIASGLTIWWRENRRPR</sequence>
<keyword evidence="1" id="KW-0472">Membrane</keyword>
<protein>
    <recommendedName>
        <fullName evidence="2">EamA domain-containing protein</fullName>
    </recommendedName>
</protein>
<feature type="transmembrane region" description="Helical" evidence="1">
    <location>
        <begin position="101"/>
        <end position="119"/>
    </location>
</feature>
<keyword evidence="1" id="KW-1133">Transmembrane helix</keyword>
<name>A0A0F9TUD5_9ZZZZ</name>
<proteinExistence type="predicted"/>
<gene>
    <name evidence="3" type="ORF">LCGC14_0304740</name>
</gene>
<evidence type="ECO:0000256" key="1">
    <source>
        <dbReference type="SAM" id="Phobius"/>
    </source>
</evidence>
<feature type="transmembrane region" description="Helical" evidence="1">
    <location>
        <begin position="264"/>
        <end position="281"/>
    </location>
</feature>
<keyword evidence="1" id="KW-0812">Transmembrane</keyword>